<evidence type="ECO:0008006" key="5">
    <source>
        <dbReference type="Google" id="ProtNLM"/>
    </source>
</evidence>
<feature type="region of interest" description="Disordered" evidence="1">
    <location>
        <begin position="73"/>
        <end position="95"/>
    </location>
</feature>
<protein>
    <recommendedName>
        <fullName evidence="5">YtxH domain-containing protein</fullName>
    </recommendedName>
</protein>
<feature type="compositionally biased region" description="Basic residues" evidence="1">
    <location>
        <begin position="82"/>
        <end position="95"/>
    </location>
</feature>
<organism evidence="3 4">
    <name type="scientific">Candidatus Daviesbacteria bacterium RIFCSPLOWO2_02_FULL_36_8</name>
    <dbReference type="NCBI Taxonomy" id="1797793"/>
    <lineage>
        <taxon>Bacteria</taxon>
        <taxon>Candidatus Daviesiibacteriota</taxon>
    </lineage>
</organism>
<accession>A0A1F5MH16</accession>
<keyword evidence="2" id="KW-0812">Transmembrane</keyword>
<gene>
    <name evidence="3" type="ORF">A3J13_02235</name>
</gene>
<proteinExistence type="predicted"/>
<reference evidence="3 4" key="1">
    <citation type="journal article" date="2016" name="Nat. Commun.">
        <title>Thousands of microbial genomes shed light on interconnected biogeochemical processes in an aquifer system.</title>
        <authorList>
            <person name="Anantharaman K."/>
            <person name="Brown C.T."/>
            <person name="Hug L.A."/>
            <person name="Sharon I."/>
            <person name="Castelle C.J."/>
            <person name="Probst A.J."/>
            <person name="Thomas B.C."/>
            <person name="Singh A."/>
            <person name="Wilkins M.J."/>
            <person name="Karaoz U."/>
            <person name="Brodie E.L."/>
            <person name="Williams K.H."/>
            <person name="Hubbard S.S."/>
            <person name="Banfield J.F."/>
        </authorList>
    </citation>
    <scope>NUCLEOTIDE SEQUENCE [LARGE SCALE GENOMIC DNA]</scope>
</reference>
<evidence type="ECO:0000256" key="2">
    <source>
        <dbReference type="SAM" id="Phobius"/>
    </source>
</evidence>
<dbReference type="Proteomes" id="UP000183317">
    <property type="component" value="Unassembled WGS sequence"/>
</dbReference>
<keyword evidence="2" id="KW-0472">Membrane</keyword>
<evidence type="ECO:0000313" key="4">
    <source>
        <dbReference type="Proteomes" id="UP000183317"/>
    </source>
</evidence>
<dbReference type="EMBL" id="MFDU01000003">
    <property type="protein sequence ID" value="OGE64667.1"/>
    <property type="molecule type" value="Genomic_DNA"/>
</dbReference>
<feature type="transmembrane region" description="Helical" evidence="2">
    <location>
        <begin position="12"/>
        <end position="32"/>
    </location>
</feature>
<name>A0A1F5MH16_9BACT</name>
<dbReference type="AlphaFoldDB" id="A0A1F5MH16"/>
<evidence type="ECO:0000313" key="3">
    <source>
        <dbReference type="EMBL" id="OGE64667.1"/>
    </source>
</evidence>
<sequence length="95" mass="9807">MSDNKKGVDSLTSGLAGAIIGAAATAAAIVLSDEKNRKKAEKILGDLQKNGDKVLKEISKKALELKESAIAHSGGKALPKPVSKKVVKKASGKKK</sequence>
<keyword evidence="2" id="KW-1133">Transmembrane helix</keyword>
<evidence type="ECO:0000256" key="1">
    <source>
        <dbReference type="SAM" id="MobiDB-lite"/>
    </source>
</evidence>
<comment type="caution">
    <text evidence="3">The sequence shown here is derived from an EMBL/GenBank/DDBJ whole genome shotgun (WGS) entry which is preliminary data.</text>
</comment>